<dbReference type="Proteomes" id="UP001447006">
    <property type="component" value="Segment"/>
</dbReference>
<evidence type="ECO:0000313" key="1">
    <source>
        <dbReference type="EMBL" id="WYN05005.2"/>
    </source>
</evidence>
<gene>
    <name evidence="1" type="ORF">ISREJYDI_CDS0039</name>
</gene>
<protein>
    <submittedName>
        <fullName evidence="1">Uncharacterized protein</fullName>
    </submittedName>
</protein>
<name>A0AAX4MV52_9CAUD</name>
<organism evidence="1 2">
    <name type="scientific">Pseudomonas phage UNO-G1W1</name>
    <dbReference type="NCBI Taxonomy" id="3136609"/>
    <lineage>
        <taxon>Viruses</taxon>
        <taxon>Duplodnaviria</taxon>
        <taxon>Heunggongvirae</taxon>
        <taxon>Uroviricota</taxon>
        <taxon>Caudoviricetes</taxon>
        <taxon>Vandenendeviridae</taxon>
        <taxon>Gorskivirinae</taxon>
        <taxon>Omahavirus</taxon>
        <taxon>Omahavirus UNOG1W1</taxon>
    </lineage>
</organism>
<accession>A0AAX4MV52</accession>
<evidence type="ECO:0000313" key="2">
    <source>
        <dbReference type="Proteomes" id="UP001447006"/>
    </source>
</evidence>
<keyword evidence="2" id="KW-1185">Reference proteome</keyword>
<dbReference type="EMBL" id="PP551948">
    <property type="protein sequence ID" value="WYN05005.2"/>
    <property type="molecule type" value="Genomic_DNA"/>
</dbReference>
<sequence>MFVANLIVQGQLNIEGAEVIKTWSQSIDVMAGRDYIDGYELDSERLGPDKYEVELDRCEFTVEEIKEYIAGDFPAEHMAFEKARREAVTRVAELIAQVTPAMNELLTLANEFNIPADIKVGKYTNDFRLIDAVDWDSSSMYC</sequence>
<proteinExistence type="predicted"/>
<reference evidence="1 2" key="1">
    <citation type="submission" date="2024-03" db="EMBL/GenBank/DDBJ databases">
        <title>Complete Genome Sequence of a Pseudomonas fluorescens Bacteriophage UNO-G1W1 isolated from freshwater ice in Nebraska.</title>
        <authorList>
            <person name="Neville A.J."/>
            <person name="Schulze T.T."/>
            <person name="Davis P.H."/>
        </authorList>
    </citation>
    <scope>NUCLEOTIDE SEQUENCE [LARGE SCALE GENOMIC DNA]</scope>
</reference>